<name>A0A7V8U881_9SPHN</name>
<organism evidence="5 6">
    <name type="scientific">Sphingomonas ursincola</name>
    <dbReference type="NCBI Taxonomy" id="56361"/>
    <lineage>
        <taxon>Bacteria</taxon>
        <taxon>Pseudomonadati</taxon>
        <taxon>Pseudomonadota</taxon>
        <taxon>Alphaproteobacteria</taxon>
        <taxon>Sphingomonadales</taxon>
        <taxon>Sphingomonadaceae</taxon>
        <taxon>Sphingomonas</taxon>
    </lineage>
</organism>
<dbReference type="GO" id="GO:0016491">
    <property type="term" value="F:oxidoreductase activity"/>
    <property type="evidence" value="ECO:0007669"/>
    <property type="project" value="UniProtKB-KW"/>
</dbReference>
<dbReference type="InterPro" id="IPR033248">
    <property type="entry name" value="Transketolase_C"/>
</dbReference>
<dbReference type="FunFam" id="3.40.50.920:FF:000001">
    <property type="entry name" value="Pyruvate dehydrogenase E1 beta subunit"/>
    <property type="match status" value="1"/>
</dbReference>
<evidence type="ECO:0000256" key="1">
    <source>
        <dbReference type="ARBA" id="ARBA00001964"/>
    </source>
</evidence>
<dbReference type="PANTHER" id="PTHR43257:SF2">
    <property type="entry name" value="PYRUVATE DEHYDROGENASE E1 COMPONENT SUBUNIT BETA"/>
    <property type="match status" value="1"/>
</dbReference>
<dbReference type="Pfam" id="PF02780">
    <property type="entry name" value="Transketolase_C"/>
    <property type="match status" value="1"/>
</dbReference>
<evidence type="ECO:0000256" key="2">
    <source>
        <dbReference type="ARBA" id="ARBA00023002"/>
    </source>
</evidence>
<keyword evidence="3" id="KW-0786">Thiamine pyrophosphate</keyword>
<feature type="domain" description="Transketolase-like pyrimidine-binding" evidence="4">
    <location>
        <begin position="20"/>
        <end position="197"/>
    </location>
</feature>
<dbReference type="EMBL" id="VDES01000002">
    <property type="protein sequence ID" value="MBA1374391.1"/>
    <property type="molecule type" value="Genomic_DNA"/>
</dbReference>
<reference evidence="5 6" key="1">
    <citation type="journal article" date="1994" name="Int. J. Syst. Bacteriol.">
        <title>Phylogenetic positions of novel aerobic, bacteriochlorophyll a-containing bacteria and description of Roseococcus thiosulfatophilus gen. nov., sp. nov., Erythromicrobium ramosum gen. nov., sp. nov., and Erythrobacter litoralis sp. nov.</title>
        <authorList>
            <person name="Yurkov V."/>
            <person name="Stackebrandt E."/>
            <person name="Holmes A."/>
            <person name="Fuerst J.A."/>
            <person name="Hugenholtz P."/>
            <person name="Golecki J."/>
            <person name="Gad'on N."/>
            <person name="Gorlenko V.M."/>
            <person name="Kompantseva E.I."/>
            <person name="Drews G."/>
        </authorList>
    </citation>
    <scope>NUCLEOTIDE SEQUENCE [LARGE SCALE GENOMIC DNA]</scope>
    <source>
        <strain evidence="5 6">KR-99</strain>
    </source>
</reference>
<evidence type="ECO:0000256" key="3">
    <source>
        <dbReference type="ARBA" id="ARBA00023052"/>
    </source>
</evidence>
<dbReference type="RefSeq" id="WP_181267229.1">
    <property type="nucleotide sequence ID" value="NZ_BAAAGB010000001.1"/>
</dbReference>
<dbReference type="Pfam" id="PF02779">
    <property type="entry name" value="Transket_pyr"/>
    <property type="match status" value="1"/>
</dbReference>
<dbReference type="Gene3D" id="3.40.50.970">
    <property type="match status" value="1"/>
</dbReference>
<dbReference type="SUPFAM" id="SSF52922">
    <property type="entry name" value="TK C-terminal domain-like"/>
    <property type="match status" value="1"/>
</dbReference>
<gene>
    <name evidence="5" type="ORF">FG486_08575</name>
</gene>
<keyword evidence="6" id="KW-1185">Reference proteome</keyword>
<proteinExistence type="predicted"/>
<dbReference type="PANTHER" id="PTHR43257">
    <property type="entry name" value="PYRUVATE DEHYDROGENASE E1 COMPONENT BETA SUBUNIT"/>
    <property type="match status" value="1"/>
</dbReference>
<evidence type="ECO:0000313" key="6">
    <source>
        <dbReference type="Proteomes" id="UP000589292"/>
    </source>
</evidence>
<sequence>MSEAETLEAAAPKAKKPKQITMVQALNAAIDEAMAADEGVILLGEDVAAKQGGGVFKVSSGLTEKYGEHRIRATPISEQAIMGACVGAALTGMRPIAEIMLMNFVTVAMDQIVNHAAKLRFMSGGQTNVPLVIRTTTGVGVGFGGQHSDMLEAWFAHVPGLKIVTPSNAADAKGLMRSAIECNDPVIFIENILCYGLKSDDPGTDYRVPLGQAAVAREGHDVSLITYGRTVLDALEVAETLAGEGVSVEVVDLRTIAPYDEATVTASVRKTGRAVVLHEAVRAYGTGAEIASRLHESLFNELKAPVQRIGGAFSAVPMASVLEQAWIPNKEEIAAAIRTTMEWKR</sequence>
<accession>A0A7V8U881</accession>
<dbReference type="Proteomes" id="UP000589292">
    <property type="component" value="Unassembled WGS sequence"/>
</dbReference>
<dbReference type="InterPro" id="IPR009014">
    <property type="entry name" value="Transketo_C/PFOR_II"/>
</dbReference>
<dbReference type="Gene3D" id="3.40.50.920">
    <property type="match status" value="1"/>
</dbReference>
<comment type="cofactor">
    <cofactor evidence="1">
        <name>thiamine diphosphate</name>
        <dbReference type="ChEBI" id="CHEBI:58937"/>
    </cofactor>
</comment>
<dbReference type="NCBIfam" id="NF006667">
    <property type="entry name" value="PRK09212.1"/>
    <property type="match status" value="1"/>
</dbReference>
<keyword evidence="2" id="KW-0560">Oxidoreductase</keyword>
<dbReference type="FunFam" id="3.40.50.970:FF:000001">
    <property type="entry name" value="Pyruvate dehydrogenase E1 beta subunit"/>
    <property type="match status" value="1"/>
</dbReference>
<protein>
    <submittedName>
        <fullName evidence="5">Alpha-ketoacid dehydrogenase subunit beta</fullName>
    </submittedName>
</protein>
<evidence type="ECO:0000259" key="4">
    <source>
        <dbReference type="SMART" id="SM00861"/>
    </source>
</evidence>
<evidence type="ECO:0000313" key="5">
    <source>
        <dbReference type="EMBL" id="MBA1374391.1"/>
    </source>
</evidence>
<comment type="caution">
    <text evidence="5">The sequence shown here is derived from an EMBL/GenBank/DDBJ whole genome shotgun (WGS) entry which is preliminary data.</text>
</comment>
<dbReference type="CDD" id="cd07036">
    <property type="entry name" value="TPP_PYR_E1-PDHc-beta_like"/>
    <property type="match status" value="1"/>
</dbReference>
<dbReference type="InterPro" id="IPR029061">
    <property type="entry name" value="THDP-binding"/>
</dbReference>
<dbReference type="AlphaFoldDB" id="A0A7V8U881"/>
<dbReference type="InterPro" id="IPR005475">
    <property type="entry name" value="Transketolase-like_Pyr-bd"/>
</dbReference>
<dbReference type="SUPFAM" id="SSF52518">
    <property type="entry name" value="Thiamin diphosphate-binding fold (THDP-binding)"/>
    <property type="match status" value="1"/>
</dbReference>
<dbReference type="SMART" id="SM00861">
    <property type="entry name" value="Transket_pyr"/>
    <property type="match status" value="1"/>
</dbReference>